<feature type="transmembrane region" description="Helical" evidence="1">
    <location>
        <begin position="20"/>
        <end position="37"/>
    </location>
</feature>
<protein>
    <submittedName>
        <fullName evidence="2">Uncharacterized protein</fullName>
    </submittedName>
</protein>
<keyword evidence="1" id="KW-0472">Membrane</keyword>
<gene>
    <name evidence="2" type="ORF">B1J93_12225</name>
</gene>
<keyword evidence="1" id="KW-1133">Transmembrane helix</keyword>
<sequence>MDSEFSGSNSIEFRSESEFWRYIVVCCVGSFIFLYLYSELNIFPHWVVRPARFNKCFVLFGKNLNLFLKREL</sequence>
<keyword evidence="1" id="KW-0812">Transmembrane</keyword>
<accession>A0A1T1DL99</accession>
<proteinExistence type="predicted"/>
<dbReference type="EMBL" id="MVIT01000069">
    <property type="protein sequence ID" value="OOV41607.1"/>
    <property type="molecule type" value="Genomic_DNA"/>
</dbReference>
<dbReference type="Proteomes" id="UP000191008">
    <property type="component" value="Unassembled WGS sequence"/>
</dbReference>
<name>A0A1T1DL99_9LEPT</name>
<evidence type="ECO:0000313" key="3">
    <source>
        <dbReference type="Proteomes" id="UP000191008"/>
    </source>
</evidence>
<evidence type="ECO:0000313" key="2">
    <source>
        <dbReference type="EMBL" id="OOV41607.1"/>
    </source>
</evidence>
<reference evidence="2 3" key="1">
    <citation type="submission" date="2017-02" db="EMBL/GenBank/DDBJ databases">
        <title>Comparative genomic analysis of Brazilian Leptospira kirschneri strains of different serogroups.</title>
        <authorList>
            <person name="Moreno L.Z."/>
            <person name="Miraglia F."/>
            <person name="Kremer F.S."/>
            <person name="Eslabao M.R."/>
            <person name="Lilenbaum W."/>
            <person name="Dellagostin O.A."/>
            <person name="Moreno A.M."/>
        </authorList>
    </citation>
    <scope>NUCLEOTIDE SEQUENCE [LARGE SCALE GENOMIC DNA]</scope>
    <source>
        <strain evidence="2 3">M110/06</strain>
    </source>
</reference>
<comment type="caution">
    <text evidence="2">The sequence shown here is derived from an EMBL/GenBank/DDBJ whole genome shotgun (WGS) entry which is preliminary data.</text>
</comment>
<organism evidence="2 3">
    <name type="scientific">Leptospira kirschneri serovar Pomona</name>
    <dbReference type="NCBI Taxonomy" id="561005"/>
    <lineage>
        <taxon>Bacteria</taxon>
        <taxon>Pseudomonadati</taxon>
        <taxon>Spirochaetota</taxon>
        <taxon>Spirochaetia</taxon>
        <taxon>Leptospirales</taxon>
        <taxon>Leptospiraceae</taxon>
        <taxon>Leptospira</taxon>
    </lineage>
</organism>
<evidence type="ECO:0000256" key="1">
    <source>
        <dbReference type="SAM" id="Phobius"/>
    </source>
</evidence>
<dbReference type="AlphaFoldDB" id="A0A1T1DL99"/>